<keyword evidence="3" id="KW-1185">Reference proteome</keyword>
<name>A0A5N6Z9K2_9EURO</name>
<dbReference type="EMBL" id="ML739074">
    <property type="protein sequence ID" value="KAE8354351.1"/>
    <property type="molecule type" value="Genomic_DNA"/>
</dbReference>
<dbReference type="PANTHER" id="PTHR36156">
    <property type="entry name" value="SLR2101 PROTEIN"/>
    <property type="match status" value="1"/>
</dbReference>
<evidence type="ECO:0000313" key="3">
    <source>
        <dbReference type="Proteomes" id="UP000327118"/>
    </source>
</evidence>
<dbReference type="InterPro" id="IPR013096">
    <property type="entry name" value="Cupin_2"/>
</dbReference>
<organism evidence="2 3">
    <name type="scientific">Aspergillus coremiiformis</name>
    <dbReference type="NCBI Taxonomy" id="138285"/>
    <lineage>
        <taxon>Eukaryota</taxon>
        <taxon>Fungi</taxon>
        <taxon>Dikarya</taxon>
        <taxon>Ascomycota</taxon>
        <taxon>Pezizomycotina</taxon>
        <taxon>Eurotiomycetes</taxon>
        <taxon>Eurotiomycetidae</taxon>
        <taxon>Eurotiales</taxon>
        <taxon>Aspergillaceae</taxon>
        <taxon>Aspergillus</taxon>
        <taxon>Aspergillus subgen. Circumdati</taxon>
    </lineage>
</organism>
<dbReference type="Pfam" id="PF07883">
    <property type="entry name" value="Cupin_2"/>
    <property type="match status" value="1"/>
</dbReference>
<dbReference type="InterPro" id="IPR014710">
    <property type="entry name" value="RmlC-like_jellyroll"/>
</dbReference>
<protein>
    <recommendedName>
        <fullName evidence="1">Cupin type-2 domain-containing protein</fullName>
    </recommendedName>
</protein>
<proteinExistence type="predicted"/>
<evidence type="ECO:0000259" key="1">
    <source>
        <dbReference type="Pfam" id="PF07883"/>
    </source>
</evidence>
<reference evidence="3" key="1">
    <citation type="submission" date="2019-04" db="EMBL/GenBank/DDBJ databases">
        <title>Friends and foes A comparative genomics studyof 23 Aspergillus species from section Flavi.</title>
        <authorList>
            <consortium name="DOE Joint Genome Institute"/>
            <person name="Kjaerbolling I."/>
            <person name="Vesth T."/>
            <person name="Frisvad J.C."/>
            <person name="Nybo J.L."/>
            <person name="Theobald S."/>
            <person name="Kildgaard S."/>
            <person name="Isbrandt T."/>
            <person name="Kuo A."/>
            <person name="Sato A."/>
            <person name="Lyhne E.K."/>
            <person name="Kogle M.E."/>
            <person name="Wiebenga A."/>
            <person name="Kun R.S."/>
            <person name="Lubbers R.J."/>
            <person name="Makela M.R."/>
            <person name="Barry K."/>
            <person name="Chovatia M."/>
            <person name="Clum A."/>
            <person name="Daum C."/>
            <person name="Haridas S."/>
            <person name="He G."/>
            <person name="LaButti K."/>
            <person name="Lipzen A."/>
            <person name="Mondo S."/>
            <person name="Riley R."/>
            <person name="Salamov A."/>
            <person name="Simmons B.A."/>
            <person name="Magnuson J.K."/>
            <person name="Henrissat B."/>
            <person name="Mortensen U.H."/>
            <person name="Larsen T.O."/>
            <person name="Devries R.P."/>
            <person name="Grigoriev I.V."/>
            <person name="Machida M."/>
            <person name="Baker S.E."/>
            <person name="Andersen M.R."/>
        </authorList>
    </citation>
    <scope>NUCLEOTIDE SEQUENCE [LARGE SCALE GENOMIC DNA]</scope>
    <source>
        <strain evidence="3">CBS 553.77</strain>
    </source>
</reference>
<dbReference type="InterPro" id="IPR047142">
    <property type="entry name" value="OryJ/VirC-like"/>
</dbReference>
<dbReference type="PANTHER" id="PTHR36156:SF2">
    <property type="entry name" value="CUPIN TYPE-2 DOMAIN-CONTAINING PROTEIN"/>
    <property type="match status" value="1"/>
</dbReference>
<accession>A0A5N6Z9K2</accession>
<dbReference type="SUPFAM" id="SSF51182">
    <property type="entry name" value="RmlC-like cupins"/>
    <property type="match status" value="1"/>
</dbReference>
<dbReference type="InterPro" id="IPR011051">
    <property type="entry name" value="RmlC_Cupin_sf"/>
</dbReference>
<sequence length="181" mass="20077">MASTLHPDLPQKLGLNRINRYITMHDSNGKAIFAPQQDVMYSDRGACGVAWNYAVQGFPVRMQHDVDLTNFFSPDDATETSHRNTGTRIVMPNGFTFGMAEWGPGVSTPMHKTESIDFVAVISGEIELELDSGEKRVMKAGDVCVQRQSMHRWTNHSTDTTCRMVSVIVAAEKLAEADKLS</sequence>
<dbReference type="AlphaFoldDB" id="A0A5N6Z9K2"/>
<dbReference type="Proteomes" id="UP000327118">
    <property type="component" value="Unassembled WGS sequence"/>
</dbReference>
<dbReference type="Gene3D" id="2.60.120.10">
    <property type="entry name" value="Jelly Rolls"/>
    <property type="match status" value="1"/>
</dbReference>
<evidence type="ECO:0000313" key="2">
    <source>
        <dbReference type="EMBL" id="KAE8354351.1"/>
    </source>
</evidence>
<dbReference type="CDD" id="cd02231">
    <property type="entry name" value="cupin_BLL6423-like"/>
    <property type="match status" value="1"/>
</dbReference>
<dbReference type="OrthoDB" id="5840532at2759"/>
<gene>
    <name evidence="2" type="ORF">BDV28DRAFT_147183</name>
</gene>
<feature type="domain" description="Cupin type-2" evidence="1">
    <location>
        <begin position="100"/>
        <end position="167"/>
    </location>
</feature>